<keyword evidence="3" id="KW-0645">Protease</keyword>
<dbReference type="Gene3D" id="2.40.10.10">
    <property type="entry name" value="Trypsin-like serine proteases"/>
    <property type="match status" value="2"/>
</dbReference>
<proteinExistence type="inferred from homology"/>
<dbReference type="Gene3D" id="2.30.42.10">
    <property type="match status" value="1"/>
</dbReference>
<dbReference type="GO" id="GO:0006508">
    <property type="term" value="P:proteolysis"/>
    <property type="evidence" value="ECO:0007669"/>
    <property type="project" value="UniProtKB-KW"/>
</dbReference>
<reference evidence="3 4" key="1">
    <citation type="submission" date="2019-08" db="EMBL/GenBank/DDBJ databases">
        <title>Deep-cultivation of Planctomycetes and their phenomic and genomic characterization uncovers novel biology.</title>
        <authorList>
            <person name="Wiegand S."/>
            <person name="Jogler M."/>
            <person name="Boedeker C."/>
            <person name="Pinto D."/>
            <person name="Vollmers J."/>
            <person name="Rivas-Marin E."/>
            <person name="Kohn T."/>
            <person name="Peeters S.H."/>
            <person name="Heuer A."/>
            <person name="Rast P."/>
            <person name="Oberbeckmann S."/>
            <person name="Bunk B."/>
            <person name="Jeske O."/>
            <person name="Meyerdierks A."/>
            <person name="Storesund J.E."/>
            <person name="Kallscheuer N."/>
            <person name="Luecker S."/>
            <person name="Lage O.M."/>
            <person name="Pohl T."/>
            <person name="Merkel B.J."/>
            <person name="Hornburger P."/>
            <person name="Mueller R.-W."/>
            <person name="Bruemmer F."/>
            <person name="Labrenz M."/>
            <person name="Spormann A.M."/>
            <person name="Op den Camp H."/>
            <person name="Overmann J."/>
            <person name="Amann R."/>
            <person name="Jetten M.S.M."/>
            <person name="Mascher T."/>
            <person name="Medema M.H."/>
            <person name="Devos D.P."/>
            <person name="Kaster A.-K."/>
            <person name="Ovreas L."/>
            <person name="Rohde M."/>
            <person name="Galperin M.Y."/>
            <person name="Jogler C."/>
        </authorList>
    </citation>
    <scope>NUCLEOTIDE SEQUENCE [LARGE SCALE GENOMIC DNA]</scope>
    <source>
        <strain evidence="3 4">Pr1d</strain>
    </source>
</reference>
<dbReference type="EC" id="3.4.21.107" evidence="3"/>
<sequence length="354" mass="37945">MQRKIQACTLVGILLLCCESGETLLAQSSDELGVAAHNYPTERITVPSWRFAHGPHVRAAFQEVVAGVRKAIVEIKCEGRQVALGGIVGPDGWILTKGSALVGPITCRLHDGRELDARVVGASREFDVAMLKVDAKQLPTLAISDSVVPVVGSWLASAGMDSYPIAVGIVSVEPREIPHQAGILGIQLDAVANRALIVRVFPGSAASKAGLLVNDTILEIDRVPTPSREALIQRVQEFNPGDRVSLKIQRDGEQLDVEAVLMGRFPGLQPSRNEFQNRLGSGLSERRFGFPSAFQHDTVINATDCGGPVVNLDGEVVGFNIARSGRTETYAITAASISKLLYELMSGNLKPEPE</sequence>
<evidence type="ECO:0000313" key="3">
    <source>
        <dbReference type="EMBL" id="QEG32918.1"/>
    </source>
</evidence>
<dbReference type="PROSITE" id="PS50106">
    <property type="entry name" value="PDZ"/>
    <property type="match status" value="1"/>
</dbReference>
<dbReference type="SUPFAM" id="SSF50156">
    <property type="entry name" value="PDZ domain-like"/>
    <property type="match status" value="1"/>
</dbReference>
<evidence type="ECO:0000313" key="4">
    <source>
        <dbReference type="Proteomes" id="UP000323917"/>
    </source>
</evidence>
<dbReference type="InterPro" id="IPR036034">
    <property type="entry name" value="PDZ_sf"/>
</dbReference>
<organism evidence="3 4">
    <name type="scientific">Bythopirellula goksoeyrii</name>
    <dbReference type="NCBI Taxonomy" id="1400387"/>
    <lineage>
        <taxon>Bacteria</taxon>
        <taxon>Pseudomonadati</taxon>
        <taxon>Planctomycetota</taxon>
        <taxon>Planctomycetia</taxon>
        <taxon>Pirellulales</taxon>
        <taxon>Lacipirellulaceae</taxon>
        <taxon>Bythopirellula</taxon>
    </lineage>
</organism>
<dbReference type="GO" id="GO:0008233">
    <property type="term" value="F:peptidase activity"/>
    <property type="evidence" value="ECO:0007669"/>
    <property type="project" value="UniProtKB-KW"/>
</dbReference>
<feature type="domain" description="PDZ" evidence="2">
    <location>
        <begin position="169"/>
        <end position="221"/>
    </location>
</feature>
<keyword evidence="3" id="KW-0378">Hydrolase</keyword>
<protein>
    <submittedName>
        <fullName evidence="3">Putative periplasmic serine endoprotease DegP-like</fullName>
        <ecNumber evidence="3">3.4.21.107</ecNumber>
    </submittedName>
</protein>
<dbReference type="EMBL" id="CP042913">
    <property type="protein sequence ID" value="QEG32918.1"/>
    <property type="molecule type" value="Genomic_DNA"/>
</dbReference>
<dbReference type="PANTHER" id="PTHR22939">
    <property type="entry name" value="SERINE PROTEASE FAMILY S1C HTRA-RELATED"/>
    <property type="match status" value="1"/>
</dbReference>
<gene>
    <name evidence="3" type="primary">mucD_1</name>
    <name evidence="3" type="ORF">Pr1d_01790</name>
</gene>
<accession>A0A5B9Q1R6</accession>
<dbReference type="PANTHER" id="PTHR22939:SF129">
    <property type="entry name" value="SERINE PROTEASE HTRA2, MITOCHONDRIAL"/>
    <property type="match status" value="1"/>
</dbReference>
<dbReference type="InterPro" id="IPR043504">
    <property type="entry name" value="Peptidase_S1_PA_chymotrypsin"/>
</dbReference>
<dbReference type="OrthoDB" id="268129at2"/>
<evidence type="ECO:0000259" key="2">
    <source>
        <dbReference type="PROSITE" id="PS50106"/>
    </source>
</evidence>
<dbReference type="SUPFAM" id="SSF50494">
    <property type="entry name" value="Trypsin-like serine proteases"/>
    <property type="match status" value="1"/>
</dbReference>
<evidence type="ECO:0000256" key="1">
    <source>
        <dbReference type="ARBA" id="ARBA00010541"/>
    </source>
</evidence>
<dbReference type="Pfam" id="PF13365">
    <property type="entry name" value="Trypsin_2"/>
    <property type="match status" value="1"/>
</dbReference>
<dbReference type="Pfam" id="PF13180">
    <property type="entry name" value="PDZ_2"/>
    <property type="match status" value="1"/>
</dbReference>
<dbReference type="Proteomes" id="UP000323917">
    <property type="component" value="Chromosome"/>
</dbReference>
<dbReference type="KEGG" id="bgok:Pr1d_01790"/>
<dbReference type="RefSeq" id="WP_148071735.1">
    <property type="nucleotide sequence ID" value="NZ_CP042913.1"/>
</dbReference>
<keyword evidence="4" id="KW-1185">Reference proteome</keyword>
<name>A0A5B9Q1R6_9BACT</name>
<dbReference type="InterPro" id="IPR001478">
    <property type="entry name" value="PDZ"/>
</dbReference>
<dbReference type="AlphaFoldDB" id="A0A5B9Q1R6"/>
<comment type="similarity">
    <text evidence="1">Belongs to the peptidase S1C family.</text>
</comment>
<dbReference type="SMART" id="SM00228">
    <property type="entry name" value="PDZ"/>
    <property type="match status" value="1"/>
</dbReference>
<dbReference type="InterPro" id="IPR009003">
    <property type="entry name" value="Peptidase_S1_PA"/>
</dbReference>